<organism evidence="1 2">
    <name type="scientific">Mycobacterium lacus</name>
    <dbReference type="NCBI Taxonomy" id="169765"/>
    <lineage>
        <taxon>Bacteria</taxon>
        <taxon>Bacillati</taxon>
        <taxon>Actinomycetota</taxon>
        <taxon>Actinomycetes</taxon>
        <taxon>Mycobacteriales</taxon>
        <taxon>Mycobacteriaceae</taxon>
        <taxon>Mycobacterium</taxon>
    </lineage>
</organism>
<reference evidence="1 2" key="1">
    <citation type="journal article" date="2019" name="Emerg. Microbes Infect.">
        <title>Comprehensive subspecies identification of 175 nontuberculous mycobacteria species based on 7547 genomic profiles.</title>
        <authorList>
            <person name="Matsumoto Y."/>
            <person name="Kinjo T."/>
            <person name="Motooka D."/>
            <person name="Nabeya D."/>
            <person name="Jung N."/>
            <person name="Uechi K."/>
            <person name="Horii T."/>
            <person name="Iida T."/>
            <person name="Fujita J."/>
            <person name="Nakamura S."/>
        </authorList>
    </citation>
    <scope>NUCLEOTIDE SEQUENCE [LARGE SCALE GENOMIC DNA]</scope>
    <source>
        <strain evidence="1 2">JCM 15657</strain>
    </source>
</reference>
<gene>
    <name evidence="1" type="ORF">MLAC_34380</name>
</gene>
<evidence type="ECO:0008006" key="3">
    <source>
        <dbReference type="Google" id="ProtNLM"/>
    </source>
</evidence>
<dbReference type="RefSeq" id="WP_163745547.1">
    <property type="nucleotide sequence ID" value="NZ_AP022581.1"/>
</dbReference>
<sequence>MWGALPNNPVMAARYRHLTSRERNPLKDGQARAAIAAALLRWIHTIVTRRVTWDAAIAGPTELPAAA</sequence>
<evidence type="ECO:0000313" key="1">
    <source>
        <dbReference type="EMBL" id="BBX98144.1"/>
    </source>
</evidence>
<keyword evidence="2" id="KW-1185">Reference proteome</keyword>
<dbReference type="KEGG" id="mlj:MLAC_34380"/>
<accession>A0A7I7NNF6</accession>
<proteinExistence type="predicted"/>
<protein>
    <recommendedName>
        <fullName evidence="3">Transposase</fullName>
    </recommendedName>
</protein>
<dbReference type="Proteomes" id="UP000466396">
    <property type="component" value="Chromosome"/>
</dbReference>
<evidence type="ECO:0000313" key="2">
    <source>
        <dbReference type="Proteomes" id="UP000466396"/>
    </source>
</evidence>
<dbReference type="EMBL" id="AP022581">
    <property type="protein sequence ID" value="BBX98144.1"/>
    <property type="molecule type" value="Genomic_DNA"/>
</dbReference>
<dbReference type="AlphaFoldDB" id="A0A7I7NNF6"/>
<name>A0A7I7NNF6_9MYCO</name>